<gene>
    <name evidence="1" type="ORF">Cgig2_005891</name>
</gene>
<proteinExistence type="predicted"/>
<organism evidence="1 2">
    <name type="scientific">Carnegiea gigantea</name>
    <dbReference type="NCBI Taxonomy" id="171969"/>
    <lineage>
        <taxon>Eukaryota</taxon>
        <taxon>Viridiplantae</taxon>
        <taxon>Streptophyta</taxon>
        <taxon>Embryophyta</taxon>
        <taxon>Tracheophyta</taxon>
        <taxon>Spermatophyta</taxon>
        <taxon>Magnoliopsida</taxon>
        <taxon>eudicotyledons</taxon>
        <taxon>Gunneridae</taxon>
        <taxon>Pentapetalae</taxon>
        <taxon>Caryophyllales</taxon>
        <taxon>Cactineae</taxon>
        <taxon>Cactaceae</taxon>
        <taxon>Cactoideae</taxon>
        <taxon>Echinocereeae</taxon>
        <taxon>Carnegiea</taxon>
    </lineage>
</organism>
<accession>A0A9Q1JPX8</accession>
<dbReference type="EMBL" id="JAKOGI010000964">
    <property type="protein sequence ID" value="KAJ8428826.1"/>
    <property type="molecule type" value="Genomic_DNA"/>
</dbReference>
<dbReference type="PANTHER" id="PTHR22844:SF199">
    <property type="entry name" value="F21J9.19"/>
    <property type="match status" value="1"/>
</dbReference>
<protein>
    <submittedName>
        <fullName evidence="1">Uncharacterized protein</fullName>
    </submittedName>
</protein>
<evidence type="ECO:0000313" key="1">
    <source>
        <dbReference type="EMBL" id="KAJ8428826.1"/>
    </source>
</evidence>
<reference evidence="1" key="1">
    <citation type="submission" date="2022-04" db="EMBL/GenBank/DDBJ databases">
        <title>Carnegiea gigantea Genome sequencing and assembly v2.</title>
        <authorList>
            <person name="Copetti D."/>
            <person name="Sanderson M.J."/>
            <person name="Burquez A."/>
            <person name="Wojciechowski M.F."/>
        </authorList>
    </citation>
    <scope>NUCLEOTIDE SEQUENCE</scope>
    <source>
        <strain evidence="1">SGP5-SGP5p</strain>
        <tissue evidence="1">Aerial part</tissue>
    </source>
</reference>
<comment type="caution">
    <text evidence="1">The sequence shown here is derived from an EMBL/GenBank/DDBJ whole genome shotgun (WGS) entry which is preliminary data.</text>
</comment>
<dbReference type="Proteomes" id="UP001153076">
    <property type="component" value="Unassembled WGS sequence"/>
</dbReference>
<name>A0A9Q1JPX8_9CARY</name>
<evidence type="ECO:0000313" key="2">
    <source>
        <dbReference type="Proteomes" id="UP001153076"/>
    </source>
</evidence>
<dbReference type="AlphaFoldDB" id="A0A9Q1JPX8"/>
<dbReference type="InterPro" id="IPR045182">
    <property type="entry name" value="JINGUBANG-like"/>
</dbReference>
<dbReference type="OrthoDB" id="674604at2759"/>
<keyword evidence="2" id="KW-1185">Reference proteome</keyword>
<sequence length="153" mass="16406">MVHDDAINAVTVSVMGRVYTGLIWVGGHTMVDTLGKHSSTANALALSKDGNVWSSWRGRQEGGEAGRDGPVLCFISLVAHDLFLSSSAERRSWCGEESGGWGSFCCLAVMEGHHITGRDPNDVVSVCGGCLDGEIEIWRVMPSEPVNAHRSVH</sequence>
<dbReference type="PANTHER" id="PTHR22844">
    <property type="entry name" value="F-BOX AND WD40 DOMAIN PROTEIN"/>
    <property type="match status" value="1"/>
</dbReference>